<protein>
    <submittedName>
        <fullName evidence="1">Uncharacterized protein</fullName>
    </submittedName>
</protein>
<reference evidence="1 2" key="2">
    <citation type="journal article" date="2014" name="Emerg. Microbes Infect.">
        <title>Potential impact on kidney infection: a whole-genome analysis of Leptospira santarosai serovar Shermani.</title>
        <authorList>
            <person name="Chou L.F."/>
            <person name="Chen T.W."/>
            <person name="Ko Y.C."/>
            <person name="Pan M.J."/>
            <person name="Tian Y.C."/>
            <person name="Chiu C.H."/>
            <person name="Tang P."/>
            <person name="Hung C.C."/>
            <person name="Yang C.W."/>
        </authorList>
    </citation>
    <scope>NUCLEOTIDE SEQUENCE</scope>
    <source>
        <strain evidence="1 2">LT 821</strain>
    </source>
</reference>
<name>K8YEJ5_9LEPT</name>
<proteinExistence type="predicted"/>
<organism evidence="1 2">
    <name type="scientific">Leptospira santarosai serovar Shermani str. LT 821</name>
    <dbReference type="NCBI Taxonomy" id="758847"/>
    <lineage>
        <taxon>Bacteria</taxon>
        <taxon>Pseudomonadati</taxon>
        <taxon>Spirochaetota</taxon>
        <taxon>Spirochaetia</taxon>
        <taxon>Leptospirales</taxon>
        <taxon>Leptospiraceae</taxon>
        <taxon>Leptospira</taxon>
    </lineage>
</organism>
<sequence>MENKSYYISVGEPWDFVGPDGKNIIKGEILKVFDINCVLFKANHKLRIKDVEGDLLILSSRYKKDDHFNGNDNKLDWTINVGLILTNNYEEMNKDDLKEKSKFVIIGSLESGEPRKN</sequence>
<dbReference type="KEGG" id="lst:LSS_05753"/>
<accession>K8YEJ5</accession>
<dbReference type="Proteomes" id="UP000035800">
    <property type="component" value="Chromosome I"/>
</dbReference>
<evidence type="ECO:0000313" key="1">
    <source>
        <dbReference type="EMBL" id="EKT87845.1"/>
    </source>
</evidence>
<gene>
    <name evidence="1" type="ORF">LSS_05753</name>
</gene>
<dbReference type="EMBL" id="CP006694">
    <property type="protein sequence ID" value="EKT87845.1"/>
    <property type="molecule type" value="Genomic_DNA"/>
</dbReference>
<dbReference type="STRING" id="758847.LSS_05753"/>
<dbReference type="GeneID" id="29738718"/>
<reference evidence="1 2" key="1">
    <citation type="journal article" date="2012" name="Gene">
        <title>Sequence of Leptospira santarosai serovar Shermani genome and prediction of virulence-associated genes.</title>
        <authorList>
            <person name="Chou L.F."/>
            <person name="Chen Y.T."/>
            <person name="Lu C.W."/>
            <person name="Ko Y.C."/>
            <person name="Tang C.Y."/>
            <person name="Pan M.J."/>
            <person name="Tian Y.C."/>
            <person name="Chiu C.H."/>
            <person name="Hung C.C."/>
            <person name="Yang C.W."/>
        </authorList>
    </citation>
    <scope>NUCLEOTIDE SEQUENCE [LARGE SCALE GENOMIC DNA]</scope>
    <source>
        <strain evidence="1">LT 821</strain>
    </source>
</reference>
<evidence type="ECO:0000313" key="2">
    <source>
        <dbReference type="Proteomes" id="UP000035800"/>
    </source>
</evidence>
<dbReference type="AlphaFoldDB" id="K8YEJ5"/>
<dbReference type="RefSeq" id="WP_004459158.1">
    <property type="nucleotide sequence ID" value="NZ_CP006694.1"/>
</dbReference>